<dbReference type="EMBL" id="AP019735">
    <property type="protein sequence ID" value="BBL04032.1"/>
    <property type="molecule type" value="Genomic_DNA"/>
</dbReference>
<evidence type="ECO:0000256" key="8">
    <source>
        <dbReference type="ARBA" id="ARBA00023315"/>
    </source>
</evidence>
<evidence type="ECO:0000256" key="3">
    <source>
        <dbReference type="ARBA" id="ARBA00022475"/>
    </source>
</evidence>
<dbReference type="NCBIfam" id="TIGR00546">
    <property type="entry name" value="lnt"/>
    <property type="match status" value="1"/>
</dbReference>
<dbReference type="EC" id="2.3.1.269" evidence="9"/>
<dbReference type="Proteomes" id="UP000318946">
    <property type="component" value="Chromosome"/>
</dbReference>
<dbReference type="AlphaFoldDB" id="A0A4Y1XKJ8"/>
<accession>A0A4Y1WT87</accession>
<feature type="transmembrane region" description="Helical" evidence="9">
    <location>
        <begin position="41"/>
        <end position="64"/>
    </location>
</feature>
<sequence length="513" mass="57194">MLLSAALLAAGWLGLSGLPLVVALVPLLWISRSYGSSRRDWWGMFGWAWLAFVLWNGATIWGLWYSTPVGPFAATLVSTFLNMLAFMLFHTVSKRAHKALAYTLLVAGWIATEYWYTVGEFSFPWLLLGNGFANDTWAVQWYEYTGIFGGTLWVLVCNLLFFEAWLHRRSVRHWVRAALAVVVPAAVSLAIYACWEEPAQRIETAVVQPNVDCYDKFNTAPGWQHENLLSLLAEVPSSAQLIAMPETALVEGLNEAWLSASPSLAQFEAALAADHPDALLVVGADTYKVYAEGNQTATARFRNGVWYDRFNTALALDAGGVRDIHHKSRLVIGVEKMPLPWLFDWLSFLIIDLGGTTGQLGVDTQRTVFAADSVRVAPAVCYESVYGAYVGEFVRGGAQLILVITNDGWWRDTAIHRQHFSFSRLRAIEHRRAVARSANTGISGFINARGDVVGPTLGWARRGVLTAPVALSDELTVYTRYGDYLGRIAQYVMLLCLLYYVAYRVKRRNYLVD</sequence>
<dbReference type="UniPathway" id="UPA00666"/>
<evidence type="ECO:0000256" key="2">
    <source>
        <dbReference type="ARBA" id="ARBA00010065"/>
    </source>
</evidence>
<comment type="subcellular location">
    <subcellularLocation>
        <location evidence="1 9">Cell membrane</location>
        <topology evidence="1 9">Multi-pass membrane protein</topology>
    </subcellularLocation>
</comment>
<protein>
    <recommendedName>
        <fullName evidence="9">Apolipoprotein N-acyltransferase</fullName>
        <shortName evidence="9">ALP N-acyltransferase</shortName>
        <ecNumber evidence="9">2.3.1.269</ecNumber>
    </recommendedName>
</protein>
<dbReference type="HAMAP" id="MF_01148">
    <property type="entry name" value="Lnt"/>
    <property type="match status" value="1"/>
</dbReference>
<evidence type="ECO:0000256" key="1">
    <source>
        <dbReference type="ARBA" id="ARBA00004651"/>
    </source>
</evidence>
<dbReference type="PANTHER" id="PTHR38686">
    <property type="entry name" value="APOLIPOPROTEIN N-ACYLTRANSFERASE"/>
    <property type="match status" value="1"/>
</dbReference>
<dbReference type="InterPro" id="IPR003010">
    <property type="entry name" value="C-N_Hydrolase"/>
</dbReference>
<evidence type="ECO:0000256" key="7">
    <source>
        <dbReference type="ARBA" id="ARBA00023136"/>
    </source>
</evidence>
<comment type="catalytic activity">
    <reaction evidence="9">
        <text>N-terminal S-1,2-diacyl-sn-glyceryl-L-cysteinyl-[lipoprotein] + a glycerophospholipid = N-acyl-S-1,2-diacyl-sn-glyceryl-L-cysteinyl-[lipoprotein] + a 2-acyl-sn-glycero-3-phospholipid + H(+)</text>
        <dbReference type="Rhea" id="RHEA:48228"/>
        <dbReference type="Rhea" id="RHEA-COMP:14681"/>
        <dbReference type="Rhea" id="RHEA-COMP:14684"/>
        <dbReference type="ChEBI" id="CHEBI:15378"/>
        <dbReference type="ChEBI" id="CHEBI:136912"/>
        <dbReference type="ChEBI" id="CHEBI:140656"/>
        <dbReference type="ChEBI" id="CHEBI:140657"/>
        <dbReference type="ChEBI" id="CHEBI:140660"/>
        <dbReference type="EC" id="2.3.1.269"/>
    </reaction>
</comment>
<keyword evidence="8 9" id="KW-0012">Acyltransferase</keyword>
<dbReference type="CDD" id="cd07571">
    <property type="entry name" value="ALP_N-acyl_transferase"/>
    <property type="match status" value="1"/>
</dbReference>
<feature type="transmembrane region" description="Helical" evidence="9">
    <location>
        <begin position="70"/>
        <end position="92"/>
    </location>
</feature>
<dbReference type="Gene3D" id="3.60.110.10">
    <property type="entry name" value="Carbon-nitrogen hydrolase"/>
    <property type="match status" value="1"/>
</dbReference>
<comment type="similarity">
    <text evidence="2 9">Belongs to the CN hydrolase family. Apolipoprotein N-acyltransferase subfamily.</text>
</comment>
<dbReference type="InterPro" id="IPR036526">
    <property type="entry name" value="C-N_Hydrolase_sf"/>
</dbReference>
<dbReference type="PANTHER" id="PTHR38686:SF1">
    <property type="entry name" value="APOLIPOPROTEIN N-ACYLTRANSFERASE"/>
    <property type="match status" value="1"/>
</dbReference>
<keyword evidence="3 9" id="KW-1003">Cell membrane</keyword>
<dbReference type="PROSITE" id="PS50263">
    <property type="entry name" value="CN_HYDROLASE"/>
    <property type="match status" value="1"/>
</dbReference>
<feature type="transmembrane region" description="Helical" evidence="9">
    <location>
        <begin position="141"/>
        <end position="162"/>
    </location>
</feature>
<evidence type="ECO:0000313" key="11">
    <source>
        <dbReference type="Proteomes" id="UP000318946"/>
    </source>
</evidence>
<comment type="pathway">
    <text evidence="9">Protein modification; lipoprotein biosynthesis (N-acyl transfer).</text>
</comment>
<dbReference type="Pfam" id="PF00795">
    <property type="entry name" value="CN_hydrolase"/>
    <property type="match status" value="1"/>
</dbReference>
<keyword evidence="10" id="KW-0449">Lipoprotein</keyword>
<gene>
    <name evidence="9 10" type="primary">lnt</name>
    <name evidence="10" type="ORF">A5CBH24_13450</name>
</gene>
<keyword evidence="11" id="KW-1185">Reference proteome</keyword>
<keyword evidence="4 9" id="KW-0808">Transferase</keyword>
<reference evidence="11" key="1">
    <citation type="submission" date="2019-06" db="EMBL/GenBank/DDBJ databases">
        <title>Alistipes onderdonkii subsp. vulgaris subsp. nov., Alistipes dispar sp. nov. and Alistipes communis sp. nov., isolated from human faeces, and creation of Alistipes onderdonkii subsp. onderdonkii subsp. nov.</title>
        <authorList>
            <person name="Sakamoto M."/>
            <person name="Ikeyama N."/>
            <person name="Ogata Y."/>
            <person name="Suda W."/>
            <person name="Iino T."/>
            <person name="Hattori M."/>
            <person name="Ohkuma M."/>
        </authorList>
    </citation>
    <scope>NUCLEOTIDE SEQUENCE [LARGE SCALE GENOMIC DNA]</scope>
    <source>
        <strain evidence="11">5CBH24</strain>
    </source>
</reference>
<evidence type="ECO:0000256" key="9">
    <source>
        <dbReference type="HAMAP-Rule" id="MF_01148"/>
    </source>
</evidence>
<dbReference type="InterPro" id="IPR004563">
    <property type="entry name" value="Apolipo_AcylTrfase"/>
</dbReference>
<keyword evidence="6 9" id="KW-1133">Transmembrane helix</keyword>
<evidence type="ECO:0000256" key="6">
    <source>
        <dbReference type="ARBA" id="ARBA00022989"/>
    </source>
</evidence>
<keyword evidence="7 9" id="KW-0472">Membrane</keyword>
<feature type="transmembrane region" description="Helical" evidence="9">
    <location>
        <begin position="6"/>
        <end position="29"/>
    </location>
</feature>
<feature type="transmembrane region" description="Helical" evidence="9">
    <location>
        <begin position="174"/>
        <end position="193"/>
    </location>
</feature>
<feature type="transmembrane region" description="Helical" evidence="9">
    <location>
        <begin position="484"/>
        <end position="503"/>
    </location>
</feature>
<dbReference type="GO" id="GO:0005886">
    <property type="term" value="C:plasma membrane"/>
    <property type="evidence" value="ECO:0007669"/>
    <property type="project" value="UniProtKB-SubCell"/>
</dbReference>
<dbReference type="InterPro" id="IPR045378">
    <property type="entry name" value="LNT_N"/>
</dbReference>
<evidence type="ECO:0000256" key="5">
    <source>
        <dbReference type="ARBA" id="ARBA00022692"/>
    </source>
</evidence>
<proteinExistence type="inferred from homology"/>
<comment type="function">
    <text evidence="9">Catalyzes the phospholipid dependent N-acylation of the N-terminal cysteine of apolipoprotein, the last step in lipoprotein maturation.</text>
</comment>
<feature type="transmembrane region" description="Helical" evidence="9">
    <location>
        <begin position="99"/>
        <end position="117"/>
    </location>
</feature>
<dbReference type="GO" id="GO:0042158">
    <property type="term" value="P:lipoprotein biosynthetic process"/>
    <property type="evidence" value="ECO:0007669"/>
    <property type="project" value="UniProtKB-UniRule"/>
</dbReference>
<dbReference type="SUPFAM" id="SSF56317">
    <property type="entry name" value="Carbon-nitrogen hydrolase"/>
    <property type="match status" value="1"/>
</dbReference>
<accession>A0A4Y1XKJ8</accession>
<keyword evidence="5 9" id="KW-0812">Transmembrane</keyword>
<evidence type="ECO:0000313" key="10">
    <source>
        <dbReference type="EMBL" id="BBL04032.1"/>
    </source>
</evidence>
<dbReference type="Pfam" id="PF20154">
    <property type="entry name" value="LNT_N"/>
    <property type="match status" value="1"/>
</dbReference>
<evidence type="ECO:0000256" key="4">
    <source>
        <dbReference type="ARBA" id="ARBA00022679"/>
    </source>
</evidence>
<organism evidence="10 11">
    <name type="scientific">Alistipes communis</name>
    <dbReference type="NCBI Taxonomy" id="2585118"/>
    <lineage>
        <taxon>Bacteria</taxon>
        <taxon>Pseudomonadati</taxon>
        <taxon>Bacteroidota</taxon>
        <taxon>Bacteroidia</taxon>
        <taxon>Bacteroidales</taxon>
        <taxon>Rikenellaceae</taxon>
        <taxon>Alistipes</taxon>
    </lineage>
</organism>
<dbReference type="GO" id="GO:0016410">
    <property type="term" value="F:N-acyltransferase activity"/>
    <property type="evidence" value="ECO:0007669"/>
    <property type="project" value="UniProtKB-UniRule"/>
</dbReference>
<name>A0A4Y1XKJ8_9BACT</name>
<dbReference type="KEGG" id="acou:A5CBH24_13450"/>